<evidence type="ECO:0000256" key="3">
    <source>
        <dbReference type="ARBA" id="ARBA00048267"/>
    </source>
</evidence>
<evidence type="ECO:0000259" key="6">
    <source>
        <dbReference type="PROSITE" id="PS50122"/>
    </source>
</evidence>
<evidence type="ECO:0000256" key="1">
    <source>
        <dbReference type="ARBA" id="ARBA00022801"/>
    </source>
</evidence>
<dbReference type="PROSITE" id="PS50122">
    <property type="entry name" value="CHEB"/>
    <property type="match status" value="1"/>
</dbReference>
<name>A0A1Q4I031_9MYCO</name>
<accession>A0A1Q4I031</accession>
<sequence>MAWPSFWETEEVASDPHRPAVELVVLLASAGGLAALSIVLGDLPSDLPAAIVVQQHLGDHDSVLPAILRRETAQPVCWARDGQALGPGQTVVCPPGMSLELTAAGRCRLRALRDVGARRFDLLLRSVAESYGPRSVAAVLSGSGQDGAAGTAAMKRAGAIVIAESPDTAQYSSMPVAAARAGADMVLPIHRVGAALTRIVEGAPLPDEGRGICWAPPAEDAAGTTSPAPWGHDLENTAAGRAELARLRAAELGRRRKDLSAGIAASTQSVAMARRRAAESRRRAQLAHQAAEEAAARWGTDAASSPPP</sequence>
<evidence type="ECO:0000313" key="8">
    <source>
        <dbReference type="Proteomes" id="UP000186438"/>
    </source>
</evidence>
<dbReference type="PANTHER" id="PTHR42872">
    <property type="entry name" value="PROTEIN-GLUTAMATE METHYLESTERASE/PROTEIN-GLUTAMINE GLUTAMINASE"/>
    <property type="match status" value="1"/>
</dbReference>
<dbReference type="InterPro" id="IPR035909">
    <property type="entry name" value="CheB_C"/>
</dbReference>
<dbReference type="GO" id="GO:0005737">
    <property type="term" value="C:cytoplasm"/>
    <property type="evidence" value="ECO:0007669"/>
    <property type="project" value="InterPro"/>
</dbReference>
<evidence type="ECO:0000256" key="4">
    <source>
        <dbReference type="PROSITE-ProRule" id="PRU00050"/>
    </source>
</evidence>
<evidence type="ECO:0000313" key="7">
    <source>
        <dbReference type="EMBL" id="OJZ75321.1"/>
    </source>
</evidence>
<dbReference type="EMBL" id="MPNT01000003">
    <property type="protein sequence ID" value="OJZ75321.1"/>
    <property type="molecule type" value="Genomic_DNA"/>
</dbReference>
<dbReference type="GO" id="GO:0008984">
    <property type="term" value="F:protein-glutamate methylesterase activity"/>
    <property type="evidence" value="ECO:0007669"/>
    <property type="project" value="UniProtKB-EC"/>
</dbReference>
<dbReference type="AlphaFoldDB" id="A0A1Q4I031"/>
<evidence type="ECO:0000256" key="2">
    <source>
        <dbReference type="ARBA" id="ARBA00039140"/>
    </source>
</evidence>
<organism evidence="7 8">
    <name type="scientific">Mycobacterium paraffinicum</name>
    <dbReference type="NCBI Taxonomy" id="53378"/>
    <lineage>
        <taxon>Bacteria</taxon>
        <taxon>Bacillati</taxon>
        <taxon>Actinomycetota</taxon>
        <taxon>Actinomycetes</taxon>
        <taxon>Mycobacteriales</taxon>
        <taxon>Mycobacteriaceae</taxon>
        <taxon>Mycobacterium</taxon>
    </lineage>
</organism>
<keyword evidence="1 4" id="KW-0378">Hydrolase</keyword>
<reference evidence="7 8" key="1">
    <citation type="submission" date="2016-11" db="EMBL/GenBank/DDBJ databases">
        <title>Genome sequences of unsequenced Mycobacteria.</title>
        <authorList>
            <person name="Greninger A.L."/>
            <person name="Fang F."/>
            <person name="Jerome K.R."/>
        </authorList>
    </citation>
    <scope>NUCLEOTIDE SEQUENCE [LARGE SCALE GENOMIC DNA]</scope>
    <source>
        <strain evidence="7 8">M11</strain>
    </source>
</reference>
<evidence type="ECO:0000256" key="5">
    <source>
        <dbReference type="SAM" id="MobiDB-lite"/>
    </source>
</evidence>
<feature type="active site" evidence="4">
    <location>
        <position position="56"/>
    </location>
</feature>
<dbReference type="Proteomes" id="UP000186438">
    <property type="component" value="Unassembled WGS sequence"/>
</dbReference>
<keyword evidence="4" id="KW-0145">Chemotaxis</keyword>
<feature type="region of interest" description="Disordered" evidence="5">
    <location>
        <begin position="278"/>
        <end position="308"/>
    </location>
</feature>
<comment type="caution">
    <text evidence="7">The sequence shown here is derived from an EMBL/GenBank/DDBJ whole genome shotgun (WGS) entry which is preliminary data.</text>
</comment>
<dbReference type="STRING" id="53378.BRW65_05845"/>
<dbReference type="Gene3D" id="3.40.50.180">
    <property type="entry name" value="Methylesterase CheB, C-terminal domain"/>
    <property type="match status" value="1"/>
</dbReference>
<protein>
    <recommendedName>
        <fullName evidence="2">protein-glutamate methylesterase</fullName>
        <ecNumber evidence="2">3.1.1.61</ecNumber>
    </recommendedName>
</protein>
<comment type="catalytic activity">
    <reaction evidence="3">
        <text>[protein]-L-glutamate 5-O-methyl ester + H2O = L-glutamyl-[protein] + methanol + H(+)</text>
        <dbReference type="Rhea" id="RHEA:23236"/>
        <dbReference type="Rhea" id="RHEA-COMP:10208"/>
        <dbReference type="Rhea" id="RHEA-COMP:10311"/>
        <dbReference type="ChEBI" id="CHEBI:15377"/>
        <dbReference type="ChEBI" id="CHEBI:15378"/>
        <dbReference type="ChEBI" id="CHEBI:17790"/>
        <dbReference type="ChEBI" id="CHEBI:29973"/>
        <dbReference type="ChEBI" id="CHEBI:82795"/>
        <dbReference type="EC" id="3.1.1.61"/>
    </reaction>
</comment>
<dbReference type="GO" id="GO:0006935">
    <property type="term" value="P:chemotaxis"/>
    <property type="evidence" value="ECO:0007669"/>
    <property type="project" value="UniProtKB-UniRule"/>
</dbReference>
<feature type="active site" evidence="4">
    <location>
        <position position="146"/>
    </location>
</feature>
<dbReference type="EC" id="3.1.1.61" evidence="2"/>
<dbReference type="Pfam" id="PF01339">
    <property type="entry name" value="CheB_methylest"/>
    <property type="match status" value="1"/>
</dbReference>
<feature type="domain" description="CheB-type methylesterase" evidence="6">
    <location>
        <begin position="17"/>
        <end position="203"/>
    </location>
</feature>
<gene>
    <name evidence="7" type="ORF">BRW65_05845</name>
</gene>
<feature type="active site" evidence="4">
    <location>
        <position position="29"/>
    </location>
</feature>
<dbReference type="PANTHER" id="PTHR42872:SF6">
    <property type="entry name" value="PROTEIN-GLUTAMATE METHYLESTERASE_PROTEIN-GLUTAMINE GLUTAMINASE"/>
    <property type="match status" value="1"/>
</dbReference>
<dbReference type="GO" id="GO:0000156">
    <property type="term" value="F:phosphorelay response regulator activity"/>
    <property type="evidence" value="ECO:0007669"/>
    <property type="project" value="InterPro"/>
</dbReference>
<proteinExistence type="predicted"/>
<dbReference type="CDD" id="cd16433">
    <property type="entry name" value="CheB"/>
    <property type="match status" value="1"/>
</dbReference>
<dbReference type="InterPro" id="IPR000673">
    <property type="entry name" value="Sig_transdc_resp-reg_Me-estase"/>
</dbReference>
<keyword evidence="8" id="KW-1185">Reference proteome</keyword>
<dbReference type="SUPFAM" id="SSF52738">
    <property type="entry name" value="Methylesterase CheB, C-terminal domain"/>
    <property type="match status" value="1"/>
</dbReference>